<dbReference type="Pfam" id="PF14691">
    <property type="entry name" value="Fer4_20"/>
    <property type="match status" value="1"/>
</dbReference>
<keyword evidence="4" id="KW-1185">Reference proteome</keyword>
<dbReference type="EMBL" id="AORV01000003">
    <property type="protein sequence ID" value="EMS74162.1"/>
    <property type="molecule type" value="Genomic_DNA"/>
</dbReference>
<dbReference type="Gene3D" id="3.50.50.60">
    <property type="entry name" value="FAD/NAD(P)-binding domain"/>
    <property type="match status" value="2"/>
</dbReference>
<dbReference type="InterPro" id="IPR009051">
    <property type="entry name" value="Helical_ferredxn"/>
</dbReference>
<sequence length="463" mass="50034">MPNMALNKVKMPEQNPDIRNKNFKEVSLGYDEAMAVEEAQRCLNCKHKPCVAGCPVNVKIPEFIQLVADGKFEEAYYKIRETNSLPAVCGRVCPQETQCEQLCVRAKKGESVGIGRLERFVADWYMANCKTDEARPRSNGIKVAVVGSGPSGLTCAGDLAKLGYEVTIFEAFHVPGGVLMYGIPEFRLPKALVQKEIQTVKNLGVNIQTNMVIGKVLTIDDLKAEGYKAVFIGSGAGLPSFMSIPGENLNGVYSANEFLTRINLMSAYKFPDTDTPVFVGRNVAVVGGGNVAMDAARSAKRLGAENVYIVYRRSEAEMPARLEEVHHAKEEGIILKVLTNPKQILGTEDGWVKGMECVEMELGEPDKSGRRRPVEKKGSEHIIDLETVIMSIGQSPNPLISSTTPGLDIQSWGGIIVEEETGATSKSGVYAGGDAVTGAATVILAMGAGKKAAEAIDRYIKGE</sequence>
<feature type="domain" description="Dihydroprymidine dehydrogenase" evidence="2">
    <location>
        <begin position="19"/>
        <end position="128"/>
    </location>
</feature>
<dbReference type="GO" id="GO:0051536">
    <property type="term" value="F:iron-sulfur cluster binding"/>
    <property type="evidence" value="ECO:0007669"/>
    <property type="project" value="InterPro"/>
</dbReference>
<organism evidence="3 4">
    <name type="scientific">Ruminiclostridium cellobioparum subsp. termitidis CT1112</name>
    <dbReference type="NCBI Taxonomy" id="1195236"/>
    <lineage>
        <taxon>Bacteria</taxon>
        <taxon>Bacillati</taxon>
        <taxon>Bacillota</taxon>
        <taxon>Clostridia</taxon>
        <taxon>Eubacteriales</taxon>
        <taxon>Oscillospiraceae</taxon>
        <taxon>Ruminiclostridium</taxon>
    </lineage>
</organism>
<dbReference type="InterPro" id="IPR036188">
    <property type="entry name" value="FAD/NAD-bd_sf"/>
</dbReference>
<reference evidence="3 4" key="1">
    <citation type="journal article" date="2013" name="Genome Announc.">
        <title>Draft Genome Sequence of the Cellulolytic, Mesophilic, Anaerobic Bacterium Clostridium termitidis Strain CT1112 (DSM 5398).</title>
        <authorList>
            <person name="Lal S."/>
            <person name="Ramachandran U."/>
            <person name="Zhang X."/>
            <person name="Munir R."/>
            <person name="Sparling R."/>
            <person name="Levin D.B."/>
        </authorList>
    </citation>
    <scope>NUCLEOTIDE SEQUENCE [LARGE SCALE GENOMIC DNA]</scope>
    <source>
        <strain evidence="3 4">CT1112</strain>
    </source>
</reference>
<proteinExistence type="predicted"/>
<dbReference type="PANTHER" id="PTHR42783:SF3">
    <property type="entry name" value="GLUTAMATE SYNTHASE [NADPH] SMALL CHAIN-RELATED"/>
    <property type="match status" value="1"/>
</dbReference>
<evidence type="ECO:0000313" key="3">
    <source>
        <dbReference type="EMBL" id="EMS74162.1"/>
    </source>
</evidence>
<dbReference type="RefSeq" id="WP_004622875.1">
    <property type="nucleotide sequence ID" value="NZ_AORV01000003.1"/>
</dbReference>
<dbReference type="GO" id="GO:0016040">
    <property type="term" value="F:glutamate synthase (NADH) activity"/>
    <property type="evidence" value="ECO:0007669"/>
    <property type="project" value="UniProtKB-EC"/>
</dbReference>
<comment type="caution">
    <text evidence="3">The sequence shown here is derived from an EMBL/GenBank/DDBJ whole genome shotgun (WGS) entry which is preliminary data.</text>
</comment>
<dbReference type="Proteomes" id="UP000014155">
    <property type="component" value="Unassembled WGS sequence"/>
</dbReference>
<dbReference type="STRING" id="1195236.CTER_0631"/>
<evidence type="ECO:0000259" key="2">
    <source>
        <dbReference type="Pfam" id="PF14691"/>
    </source>
</evidence>
<accession>S0FQP5</accession>
<dbReference type="SUPFAM" id="SSF46548">
    <property type="entry name" value="alpha-helical ferredoxin"/>
    <property type="match status" value="1"/>
</dbReference>
<dbReference type="SUPFAM" id="SSF51971">
    <property type="entry name" value="Nucleotide-binding domain"/>
    <property type="match status" value="2"/>
</dbReference>
<gene>
    <name evidence="3" type="ORF">CTER_0631</name>
</gene>
<name>S0FQP5_RUMCE</name>
<evidence type="ECO:0000259" key="1">
    <source>
        <dbReference type="Pfam" id="PF07992"/>
    </source>
</evidence>
<dbReference type="EC" id="1.4.1.13" evidence="3"/>
<feature type="domain" description="FAD/NAD(P)-binding" evidence="1">
    <location>
        <begin position="142"/>
        <end position="449"/>
    </location>
</feature>
<dbReference type="Pfam" id="PF07992">
    <property type="entry name" value="Pyr_redox_2"/>
    <property type="match status" value="1"/>
</dbReference>
<dbReference type="InterPro" id="IPR028261">
    <property type="entry name" value="DPD_II"/>
</dbReference>
<dbReference type="Gene3D" id="1.10.1060.10">
    <property type="entry name" value="Alpha-helical ferredoxin"/>
    <property type="match status" value="1"/>
</dbReference>
<dbReference type="GO" id="GO:0004355">
    <property type="term" value="F:glutamate synthase (NADPH) activity"/>
    <property type="evidence" value="ECO:0007669"/>
    <property type="project" value="UniProtKB-EC"/>
</dbReference>
<dbReference type="PANTHER" id="PTHR42783">
    <property type="entry name" value="GLUTAMATE SYNTHASE [NADPH] SMALL CHAIN"/>
    <property type="match status" value="1"/>
</dbReference>
<dbReference type="InterPro" id="IPR023753">
    <property type="entry name" value="FAD/NAD-binding_dom"/>
</dbReference>
<dbReference type="PATRIC" id="fig|1195236.3.peg.96"/>
<evidence type="ECO:0000313" key="4">
    <source>
        <dbReference type="Proteomes" id="UP000014155"/>
    </source>
</evidence>
<dbReference type="NCBIfam" id="TIGR01316">
    <property type="entry name" value="gltA"/>
    <property type="match status" value="1"/>
</dbReference>
<dbReference type="InterPro" id="IPR006004">
    <property type="entry name" value="SudA-like"/>
</dbReference>
<protein>
    <submittedName>
        <fullName evidence="3">Glutamate synthase (NADPH), homotetrameric</fullName>
        <ecNumber evidence="3">1.4.1.13</ecNumber>
        <ecNumber evidence="3">1.4.1.14</ecNumber>
    </submittedName>
</protein>
<keyword evidence="3" id="KW-0560">Oxidoreductase</keyword>
<dbReference type="PRINTS" id="PR00419">
    <property type="entry name" value="ADXRDTASE"/>
</dbReference>
<dbReference type="EC" id="1.4.1.14" evidence="3"/>
<dbReference type="eggNOG" id="COG0493">
    <property type="taxonomic scope" value="Bacteria"/>
</dbReference>
<dbReference type="AlphaFoldDB" id="S0FQP5"/>